<keyword evidence="3" id="KW-0597">Phosphoprotein</keyword>
<dbReference type="EMBL" id="PENI01000009">
    <property type="protein sequence ID" value="RMB84906.1"/>
    <property type="molecule type" value="Genomic_DNA"/>
</dbReference>
<accession>A0A3M0IRZ9</accession>
<feature type="transmembrane region" description="Helical" evidence="10">
    <location>
        <begin position="157"/>
        <end position="179"/>
    </location>
</feature>
<feature type="domain" description="Signal transduction histidine kinase subgroup 3 dimerisation and phosphoacceptor" evidence="11">
    <location>
        <begin position="214"/>
        <end position="278"/>
    </location>
</feature>
<evidence type="ECO:0000256" key="5">
    <source>
        <dbReference type="ARBA" id="ARBA00022741"/>
    </source>
</evidence>
<dbReference type="EC" id="2.7.13.3" evidence="2"/>
<feature type="transmembrane region" description="Helical" evidence="10">
    <location>
        <begin position="50"/>
        <end position="83"/>
    </location>
</feature>
<dbReference type="InterPro" id="IPR036890">
    <property type="entry name" value="HATPase_C_sf"/>
</dbReference>
<keyword evidence="10" id="KW-0472">Membrane</keyword>
<evidence type="ECO:0000313" key="12">
    <source>
        <dbReference type="EMBL" id="RMB84906.1"/>
    </source>
</evidence>
<proteinExistence type="predicted"/>
<dbReference type="GO" id="GO:0046983">
    <property type="term" value="F:protein dimerization activity"/>
    <property type="evidence" value="ECO:0007669"/>
    <property type="project" value="InterPro"/>
</dbReference>
<keyword evidence="4" id="KW-0808">Transferase</keyword>
<evidence type="ECO:0000256" key="9">
    <source>
        <dbReference type="SAM" id="MobiDB-lite"/>
    </source>
</evidence>
<evidence type="ECO:0000256" key="4">
    <source>
        <dbReference type="ARBA" id="ARBA00022679"/>
    </source>
</evidence>
<protein>
    <recommendedName>
        <fullName evidence="2">histidine kinase</fullName>
        <ecNumber evidence="2">2.7.13.3</ecNumber>
    </recommendedName>
</protein>
<evidence type="ECO:0000256" key="8">
    <source>
        <dbReference type="ARBA" id="ARBA00023012"/>
    </source>
</evidence>
<keyword evidence="7" id="KW-0067">ATP-binding</keyword>
<keyword evidence="5" id="KW-0547">Nucleotide-binding</keyword>
<dbReference type="SUPFAM" id="SSF55874">
    <property type="entry name" value="ATPase domain of HSP90 chaperone/DNA topoisomerase II/histidine kinase"/>
    <property type="match status" value="1"/>
</dbReference>
<dbReference type="CDD" id="cd16917">
    <property type="entry name" value="HATPase_UhpB-NarQ-NarX-like"/>
    <property type="match status" value="1"/>
</dbReference>
<feature type="compositionally biased region" description="Basic and acidic residues" evidence="9">
    <location>
        <begin position="275"/>
        <end position="289"/>
    </location>
</feature>
<dbReference type="PANTHER" id="PTHR24421:SF10">
    <property type="entry name" value="NITRATE_NITRITE SENSOR PROTEIN NARQ"/>
    <property type="match status" value="1"/>
</dbReference>
<dbReference type="GO" id="GO:0005524">
    <property type="term" value="F:ATP binding"/>
    <property type="evidence" value="ECO:0007669"/>
    <property type="project" value="UniProtKB-KW"/>
</dbReference>
<feature type="region of interest" description="Disordered" evidence="9">
    <location>
        <begin position="275"/>
        <end position="314"/>
    </location>
</feature>
<feature type="region of interest" description="Disordered" evidence="9">
    <location>
        <begin position="564"/>
        <end position="583"/>
    </location>
</feature>
<dbReference type="InterPro" id="IPR050482">
    <property type="entry name" value="Sensor_HK_TwoCompSys"/>
</dbReference>
<dbReference type="RefSeq" id="WP_121890343.1">
    <property type="nucleotide sequence ID" value="NZ_PENI01000009.1"/>
</dbReference>
<sequence length="612" mass="63940">MRALPGAVYRRPVRVDEANTARVARPLRLRRRPAATAIPWSRSRIAGETVLAVVLAGLAGLFDAVGAGFGVRTVAVVAGVALLSLLRRARPATVLVVSAAAAGAWIAAVPLLLYASWSAGSRIMRPRRVVATYAAALVLHTAASARNELTADPGLSLSAAGALGAGVFLALAIVPGLAARYRAQRHALLDALQRNNVQLVREQTMVAQQARLLERGRIAQDMHDSLGHQLALISVHAGALQVDPDLTDRQREGVRILRDASVHAMAELREAVGILHEDRDDRDRTDHRTGHVGKAGQPPGAAADTDGGQPRSRSVASLDGLVESSRAVGATVELHRSGAVRPLAPAADHAAYRIAQEGLTNAHKHAPGAPITLALRYEPDSLVVEVANGPAPAGPPEAPAAVSGGQGLRGLHERAQLVGGMVHAGPTADGGFRIAGMLPYGNGGGESRPRPDDATSVYPDDDFGGQPGAGAADHSRAVINRADPQGEFAATMSSKKNVAIGCAVTAVVLVVGVIALAVWGVNALLDEVDKATIPPGVYERAKTGAPEADVQDELPAEDSVLTEDYKNMGPRSPEGATCRHFGSDDPDDTTTIFRFCFRDGKLVAKQTFQDKS</sequence>
<dbReference type="Proteomes" id="UP000270471">
    <property type="component" value="Unassembled WGS sequence"/>
</dbReference>
<evidence type="ECO:0000256" key="6">
    <source>
        <dbReference type="ARBA" id="ARBA00022777"/>
    </source>
</evidence>
<feature type="region of interest" description="Disordered" evidence="9">
    <location>
        <begin position="440"/>
        <end position="473"/>
    </location>
</feature>
<dbReference type="InterPro" id="IPR011712">
    <property type="entry name" value="Sig_transdc_His_kin_sub3_dim/P"/>
</dbReference>
<gene>
    <name evidence="12" type="ORF">CTZ28_17220</name>
</gene>
<feature type="transmembrane region" description="Helical" evidence="10">
    <location>
        <begin position="95"/>
        <end position="117"/>
    </location>
</feature>
<reference evidence="12 13" key="1">
    <citation type="submission" date="2017-11" db="EMBL/GenBank/DDBJ databases">
        <title>Draft genome of actinobacteria isolated from guarana (Paullinia cupana (Mart.) Ducke.</title>
        <authorList>
            <person name="Siqueira K.A."/>
            <person name="Liotti R.G."/>
            <person name="Mendes T.A.O."/>
            <person name="Soares M.A."/>
        </authorList>
    </citation>
    <scope>NUCLEOTIDE SEQUENCE [LARGE SCALE GENOMIC DNA]</scope>
    <source>
        <strain evidence="12 13">193</strain>
    </source>
</reference>
<dbReference type="GO" id="GO:0016020">
    <property type="term" value="C:membrane"/>
    <property type="evidence" value="ECO:0007669"/>
    <property type="project" value="InterPro"/>
</dbReference>
<keyword evidence="8" id="KW-0902">Two-component regulatory system</keyword>
<dbReference type="GO" id="GO:0000155">
    <property type="term" value="F:phosphorelay sensor kinase activity"/>
    <property type="evidence" value="ECO:0007669"/>
    <property type="project" value="InterPro"/>
</dbReference>
<dbReference type="PANTHER" id="PTHR24421">
    <property type="entry name" value="NITRATE/NITRITE SENSOR PROTEIN NARX-RELATED"/>
    <property type="match status" value="1"/>
</dbReference>
<comment type="caution">
    <text evidence="12">The sequence shown here is derived from an EMBL/GenBank/DDBJ whole genome shotgun (WGS) entry which is preliminary data.</text>
</comment>
<evidence type="ECO:0000256" key="7">
    <source>
        <dbReference type="ARBA" id="ARBA00022840"/>
    </source>
</evidence>
<comment type="catalytic activity">
    <reaction evidence="1">
        <text>ATP + protein L-histidine = ADP + protein N-phospho-L-histidine.</text>
        <dbReference type="EC" id="2.7.13.3"/>
    </reaction>
</comment>
<evidence type="ECO:0000313" key="13">
    <source>
        <dbReference type="Proteomes" id="UP000270471"/>
    </source>
</evidence>
<dbReference type="Gene3D" id="1.20.5.1930">
    <property type="match status" value="1"/>
</dbReference>
<evidence type="ECO:0000256" key="3">
    <source>
        <dbReference type="ARBA" id="ARBA00022553"/>
    </source>
</evidence>
<evidence type="ECO:0000259" key="11">
    <source>
        <dbReference type="Pfam" id="PF07730"/>
    </source>
</evidence>
<feature type="transmembrane region" description="Helical" evidence="10">
    <location>
        <begin position="498"/>
        <end position="521"/>
    </location>
</feature>
<evidence type="ECO:0000256" key="1">
    <source>
        <dbReference type="ARBA" id="ARBA00000085"/>
    </source>
</evidence>
<dbReference type="Pfam" id="PF07730">
    <property type="entry name" value="HisKA_3"/>
    <property type="match status" value="1"/>
</dbReference>
<dbReference type="AlphaFoldDB" id="A0A3M0IRZ9"/>
<organism evidence="12 13">
    <name type="scientific">Streptomyces shenzhenensis</name>
    <dbReference type="NCBI Taxonomy" id="943815"/>
    <lineage>
        <taxon>Bacteria</taxon>
        <taxon>Bacillati</taxon>
        <taxon>Actinomycetota</taxon>
        <taxon>Actinomycetes</taxon>
        <taxon>Kitasatosporales</taxon>
        <taxon>Streptomycetaceae</taxon>
        <taxon>Streptomyces</taxon>
    </lineage>
</organism>
<name>A0A3M0IRZ9_9ACTN</name>
<keyword evidence="10" id="KW-0812">Transmembrane</keyword>
<keyword evidence="10" id="KW-1133">Transmembrane helix</keyword>
<dbReference type="OrthoDB" id="227596at2"/>
<keyword evidence="6 12" id="KW-0418">Kinase</keyword>
<keyword evidence="13" id="KW-1185">Reference proteome</keyword>
<evidence type="ECO:0000256" key="2">
    <source>
        <dbReference type="ARBA" id="ARBA00012438"/>
    </source>
</evidence>
<evidence type="ECO:0000256" key="10">
    <source>
        <dbReference type="SAM" id="Phobius"/>
    </source>
</evidence>
<dbReference type="Gene3D" id="3.30.565.10">
    <property type="entry name" value="Histidine kinase-like ATPase, C-terminal domain"/>
    <property type="match status" value="1"/>
</dbReference>